<keyword evidence="2" id="KW-0675">Receptor</keyword>
<protein>
    <submittedName>
        <fullName evidence="2">Insulin receptor</fullName>
    </submittedName>
</protein>
<evidence type="ECO:0000259" key="1">
    <source>
        <dbReference type="Pfam" id="PF01030"/>
    </source>
</evidence>
<sequence>MVIVAAEATVVVVVVVAVAAAAAAAAAAAVLDQRVKAFCLLTNCTTVCTSIDIRNDIKNFRKLENCTVIEGHLQISLIEHVTKEDYKNYRFPQLLEITDYVLLYRVYGLTTLRDMFPNLAVIRGRLLFTNFALVAFEMIDLEELGLINLQNISRGGVRLAKNKKLCFINTVDWEKLGVSPGEQDFKQNREENACVNLCQDECTETTVGRVTAGRCWTSSHCQKNLSESELLFHCVSFFILFKLGV</sequence>
<keyword evidence="3" id="KW-1185">Reference proteome</keyword>
<proteinExistence type="predicted"/>
<accession>A0AAV4HUW5</accession>
<comment type="caution">
    <text evidence="2">The sequence shown here is derived from an EMBL/GenBank/DDBJ whole genome shotgun (WGS) entry which is preliminary data.</text>
</comment>
<dbReference type="InterPro" id="IPR036941">
    <property type="entry name" value="Rcpt_L-dom_sf"/>
</dbReference>
<dbReference type="Proteomes" id="UP000762676">
    <property type="component" value="Unassembled WGS sequence"/>
</dbReference>
<dbReference type="AlphaFoldDB" id="A0AAV4HUW5"/>
<evidence type="ECO:0000313" key="3">
    <source>
        <dbReference type="Proteomes" id="UP000762676"/>
    </source>
</evidence>
<dbReference type="EMBL" id="BMAT01005834">
    <property type="protein sequence ID" value="GFS00366.1"/>
    <property type="molecule type" value="Genomic_DNA"/>
</dbReference>
<gene>
    <name evidence="2" type="ORF">ElyMa_002812700</name>
</gene>
<dbReference type="Gene3D" id="3.80.20.20">
    <property type="entry name" value="Receptor L-domain"/>
    <property type="match status" value="1"/>
</dbReference>
<name>A0AAV4HUW5_9GAST</name>
<feature type="domain" description="Receptor L-domain" evidence="1">
    <location>
        <begin position="65"/>
        <end position="176"/>
    </location>
</feature>
<dbReference type="SUPFAM" id="SSF52058">
    <property type="entry name" value="L domain-like"/>
    <property type="match status" value="1"/>
</dbReference>
<evidence type="ECO:0000313" key="2">
    <source>
        <dbReference type="EMBL" id="GFS00366.1"/>
    </source>
</evidence>
<organism evidence="2 3">
    <name type="scientific">Elysia marginata</name>
    <dbReference type="NCBI Taxonomy" id="1093978"/>
    <lineage>
        <taxon>Eukaryota</taxon>
        <taxon>Metazoa</taxon>
        <taxon>Spiralia</taxon>
        <taxon>Lophotrochozoa</taxon>
        <taxon>Mollusca</taxon>
        <taxon>Gastropoda</taxon>
        <taxon>Heterobranchia</taxon>
        <taxon>Euthyneura</taxon>
        <taxon>Panpulmonata</taxon>
        <taxon>Sacoglossa</taxon>
        <taxon>Placobranchoidea</taxon>
        <taxon>Plakobranchidae</taxon>
        <taxon>Elysia</taxon>
    </lineage>
</organism>
<dbReference type="Pfam" id="PF01030">
    <property type="entry name" value="Recep_L_domain"/>
    <property type="match status" value="1"/>
</dbReference>
<reference evidence="2 3" key="1">
    <citation type="journal article" date="2021" name="Elife">
        <title>Chloroplast acquisition without the gene transfer in kleptoplastic sea slugs, Plakobranchus ocellatus.</title>
        <authorList>
            <person name="Maeda T."/>
            <person name="Takahashi S."/>
            <person name="Yoshida T."/>
            <person name="Shimamura S."/>
            <person name="Takaki Y."/>
            <person name="Nagai Y."/>
            <person name="Toyoda A."/>
            <person name="Suzuki Y."/>
            <person name="Arimoto A."/>
            <person name="Ishii H."/>
            <person name="Satoh N."/>
            <person name="Nishiyama T."/>
            <person name="Hasebe M."/>
            <person name="Maruyama T."/>
            <person name="Minagawa J."/>
            <person name="Obokata J."/>
            <person name="Shigenobu S."/>
        </authorList>
    </citation>
    <scope>NUCLEOTIDE SEQUENCE [LARGE SCALE GENOMIC DNA]</scope>
</reference>
<dbReference type="InterPro" id="IPR000494">
    <property type="entry name" value="Rcpt_L-dom"/>
</dbReference>